<keyword evidence="2" id="KW-0472">Membrane</keyword>
<dbReference type="NCBIfam" id="TIGR01167">
    <property type="entry name" value="LPXTG_anchor"/>
    <property type="match status" value="1"/>
</dbReference>
<feature type="region of interest" description="Disordered" evidence="1">
    <location>
        <begin position="137"/>
        <end position="189"/>
    </location>
</feature>
<proteinExistence type="predicted"/>
<accession>A0A6F8Y7R8</accession>
<reference evidence="4 5" key="1">
    <citation type="submission" date="2020-03" db="EMBL/GenBank/DDBJ databases">
        <title>Whole genome shotgun sequence of Phytohabitans flavus NBRC 107702.</title>
        <authorList>
            <person name="Komaki H."/>
            <person name="Tamura T."/>
        </authorList>
    </citation>
    <scope>NUCLEOTIDE SEQUENCE [LARGE SCALE GENOMIC DNA]</scope>
    <source>
        <strain evidence="4 5">NBRC 107702</strain>
    </source>
</reference>
<evidence type="ECO:0000256" key="3">
    <source>
        <dbReference type="SAM" id="SignalP"/>
    </source>
</evidence>
<evidence type="ECO:0000313" key="5">
    <source>
        <dbReference type="Proteomes" id="UP000502508"/>
    </source>
</evidence>
<feature type="transmembrane region" description="Helical" evidence="2">
    <location>
        <begin position="280"/>
        <end position="303"/>
    </location>
</feature>
<name>A0A6F8Y7R8_9ACTN</name>
<reference evidence="4 5" key="2">
    <citation type="submission" date="2020-03" db="EMBL/GenBank/DDBJ databases">
        <authorList>
            <person name="Ichikawa N."/>
            <person name="Kimura A."/>
            <person name="Kitahashi Y."/>
            <person name="Uohara A."/>
        </authorList>
    </citation>
    <scope>NUCLEOTIDE SEQUENCE [LARGE SCALE GENOMIC DNA]</scope>
    <source>
        <strain evidence="4 5">NBRC 107702</strain>
    </source>
</reference>
<feature type="chain" id="PRO_5026168525" description="Gram-positive cocci surface proteins LPxTG domain-containing protein" evidence="3">
    <location>
        <begin position="33"/>
        <end position="312"/>
    </location>
</feature>
<evidence type="ECO:0000256" key="1">
    <source>
        <dbReference type="SAM" id="MobiDB-lite"/>
    </source>
</evidence>
<protein>
    <recommendedName>
        <fullName evidence="6">Gram-positive cocci surface proteins LPxTG domain-containing protein</fullName>
    </recommendedName>
</protein>
<evidence type="ECO:0000256" key="2">
    <source>
        <dbReference type="SAM" id="Phobius"/>
    </source>
</evidence>
<evidence type="ECO:0000313" key="4">
    <source>
        <dbReference type="EMBL" id="BCB82162.1"/>
    </source>
</evidence>
<gene>
    <name evidence="4" type="ORF">Pflav_085720</name>
</gene>
<keyword evidence="3" id="KW-0732">Signal</keyword>
<keyword evidence="5" id="KW-1185">Reference proteome</keyword>
<dbReference type="RefSeq" id="WP_173041791.1">
    <property type="nucleotide sequence ID" value="NZ_AP022870.1"/>
</dbReference>
<sequence>MNRSKLRRPIAVIGAAVAGLAASIALSSPASAHHTAIEAEFACPSGEWIVTWKVRSEDTPPKATHFKLIQADATPAAVEGIAVTAEDADPAYPYAVGDVVVGEQKLPADATSASLTVRAAWNNGYKQWKPTTKTVELEGECGPSVPPTTAPPVTEPPATQPPTTEPPATTPPATTPTPTPSASVPGEPEGEIVATCDEFIFTVINPENGETVTITFTPSTGEPQTLVVEPGETKSAKFPASEGLTVTPSAEGEEFDPVAWEQPEECAPGGGGGSLPKTGVAVGGIAGGALVLLAAGVALFYIARRRRMTFSA</sequence>
<organism evidence="4 5">
    <name type="scientific">Phytohabitans flavus</name>
    <dbReference type="NCBI Taxonomy" id="1076124"/>
    <lineage>
        <taxon>Bacteria</taxon>
        <taxon>Bacillati</taxon>
        <taxon>Actinomycetota</taxon>
        <taxon>Actinomycetes</taxon>
        <taxon>Micromonosporales</taxon>
        <taxon>Micromonosporaceae</taxon>
    </lineage>
</organism>
<dbReference type="Proteomes" id="UP000502508">
    <property type="component" value="Chromosome"/>
</dbReference>
<dbReference type="AlphaFoldDB" id="A0A6F8Y7R8"/>
<dbReference type="KEGG" id="pfla:Pflav_085720"/>
<feature type="signal peptide" evidence="3">
    <location>
        <begin position="1"/>
        <end position="32"/>
    </location>
</feature>
<keyword evidence="2" id="KW-1133">Transmembrane helix</keyword>
<feature type="compositionally biased region" description="Pro residues" evidence="1">
    <location>
        <begin position="144"/>
        <end position="179"/>
    </location>
</feature>
<evidence type="ECO:0008006" key="6">
    <source>
        <dbReference type="Google" id="ProtNLM"/>
    </source>
</evidence>
<keyword evidence="2" id="KW-0812">Transmembrane</keyword>
<dbReference type="EMBL" id="AP022870">
    <property type="protein sequence ID" value="BCB82162.1"/>
    <property type="molecule type" value="Genomic_DNA"/>
</dbReference>